<keyword evidence="10" id="KW-1185">Reference proteome</keyword>
<keyword evidence="6 8" id="KW-1133">Transmembrane helix</keyword>
<evidence type="ECO:0000256" key="1">
    <source>
        <dbReference type="ARBA" id="ARBA00004651"/>
    </source>
</evidence>
<feature type="transmembrane region" description="Helical" evidence="8">
    <location>
        <begin position="148"/>
        <end position="170"/>
    </location>
</feature>
<gene>
    <name evidence="9" type="ORF">BEN51_05845</name>
</gene>
<accession>A0A343JBV4</accession>
<evidence type="ECO:0000256" key="7">
    <source>
        <dbReference type="ARBA" id="ARBA00023136"/>
    </source>
</evidence>
<dbReference type="PANTHER" id="PTHR21716:SF53">
    <property type="entry name" value="PERMEASE PERM-RELATED"/>
    <property type="match status" value="1"/>
</dbReference>
<evidence type="ECO:0000313" key="9">
    <source>
        <dbReference type="EMBL" id="ASW43012.1"/>
    </source>
</evidence>
<evidence type="ECO:0000256" key="4">
    <source>
        <dbReference type="ARBA" id="ARBA00022475"/>
    </source>
</evidence>
<evidence type="ECO:0000256" key="8">
    <source>
        <dbReference type="SAM" id="Phobius"/>
    </source>
</evidence>
<dbReference type="KEGG" id="cia:BEN51_05845"/>
<evidence type="ECO:0000256" key="3">
    <source>
        <dbReference type="ARBA" id="ARBA00022448"/>
    </source>
</evidence>
<feature type="transmembrane region" description="Helical" evidence="8">
    <location>
        <begin position="301"/>
        <end position="324"/>
    </location>
</feature>
<organism evidence="9 10">
    <name type="scientific">Clostridium isatidis</name>
    <dbReference type="NCBI Taxonomy" id="182773"/>
    <lineage>
        <taxon>Bacteria</taxon>
        <taxon>Bacillati</taxon>
        <taxon>Bacillota</taxon>
        <taxon>Clostridia</taxon>
        <taxon>Eubacteriales</taxon>
        <taxon>Clostridiaceae</taxon>
        <taxon>Clostridium</taxon>
    </lineage>
</organism>
<dbReference type="GO" id="GO:0005886">
    <property type="term" value="C:plasma membrane"/>
    <property type="evidence" value="ECO:0007669"/>
    <property type="project" value="UniProtKB-SubCell"/>
</dbReference>
<dbReference type="InterPro" id="IPR002549">
    <property type="entry name" value="AI-2E-like"/>
</dbReference>
<feature type="transmembrane region" description="Helical" evidence="8">
    <location>
        <begin position="35"/>
        <end position="56"/>
    </location>
</feature>
<dbReference type="EMBL" id="CP016786">
    <property type="protein sequence ID" value="ASW43012.1"/>
    <property type="molecule type" value="Genomic_DNA"/>
</dbReference>
<reference evidence="9 10" key="1">
    <citation type="submission" date="2016-08" db="EMBL/GenBank/DDBJ databases">
        <title>Complete Genome Sequence Of The Indigo Reducing Clostridium isatidis DSM15098.</title>
        <authorList>
            <person name="Little G.T."/>
            <person name="Minton N.P."/>
        </authorList>
    </citation>
    <scope>NUCLEOTIDE SEQUENCE [LARGE SCALE GENOMIC DNA]</scope>
    <source>
        <strain evidence="9 10">DSM 15098</strain>
    </source>
</reference>
<name>A0A343JBV4_9CLOT</name>
<dbReference type="AlphaFoldDB" id="A0A343JBV4"/>
<evidence type="ECO:0000256" key="2">
    <source>
        <dbReference type="ARBA" id="ARBA00009773"/>
    </source>
</evidence>
<dbReference type="GO" id="GO:0055085">
    <property type="term" value="P:transmembrane transport"/>
    <property type="evidence" value="ECO:0007669"/>
    <property type="project" value="TreeGrafter"/>
</dbReference>
<evidence type="ECO:0000256" key="5">
    <source>
        <dbReference type="ARBA" id="ARBA00022692"/>
    </source>
</evidence>
<protein>
    <submittedName>
        <fullName evidence="9">AI-2E family transporter</fullName>
    </submittedName>
</protein>
<keyword evidence="7 8" id="KW-0472">Membrane</keyword>
<dbReference type="Pfam" id="PF01594">
    <property type="entry name" value="AI-2E_transport"/>
    <property type="match status" value="1"/>
</dbReference>
<comment type="subcellular location">
    <subcellularLocation>
        <location evidence="1">Cell membrane</location>
        <topology evidence="1">Multi-pass membrane protein</topology>
    </subcellularLocation>
</comment>
<feature type="transmembrane region" description="Helical" evidence="8">
    <location>
        <begin position="68"/>
        <end position="87"/>
    </location>
</feature>
<dbReference type="Proteomes" id="UP000264883">
    <property type="component" value="Chromosome"/>
</dbReference>
<proteinExistence type="inferred from homology"/>
<keyword evidence="3" id="KW-0813">Transport</keyword>
<keyword evidence="5 8" id="KW-0812">Transmembrane</keyword>
<sequence>MKKDSIKNIFKTLSIILPVIIIIYLYIKLETISSIINLILTGIILAYALKPITYLISEKYKITHRLSAIIILTLILLSFILIIYKIVPSIFEESHNIGKILDNVDEYINKFAYKINLENTRTFETIYEQISEKINLFIRSFSVKALDYLINFFESLVSFAIIPIVTYYFLVDGELIYNKILLILPTEKRIVAKRIISHLDKVLSRYIVSQLLLSLIIGVLTTIVLLILNVKFAIILGIFNGVLNIIPYFGPIIGAIPPIFIALIESPEKAVWTVIAMAIIQQIEGNILSPKITADSTNMHPLMIIILLLLGEKLGGFIGMIIIIPIGVMIKVIYEDINDYLF</sequence>
<dbReference type="PANTHER" id="PTHR21716">
    <property type="entry name" value="TRANSMEMBRANE PROTEIN"/>
    <property type="match status" value="1"/>
</dbReference>
<comment type="similarity">
    <text evidence="2">Belongs to the autoinducer-2 exporter (AI-2E) (TC 2.A.86) family.</text>
</comment>
<keyword evidence="4" id="KW-1003">Cell membrane</keyword>
<feature type="transmembrane region" description="Helical" evidence="8">
    <location>
        <begin position="245"/>
        <end position="264"/>
    </location>
</feature>
<feature type="transmembrane region" description="Helical" evidence="8">
    <location>
        <begin position="211"/>
        <end position="239"/>
    </location>
</feature>
<evidence type="ECO:0000313" key="10">
    <source>
        <dbReference type="Proteomes" id="UP000264883"/>
    </source>
</evidence>
<feature type="transmembrane region" description="Helical" evidence="8">
    <location>
        <begin position="12"/>
        <end position="29"/>
    </location>
</feature>
<evidence type="ECO:0000256" key="6">
    <source>
        <dbReference type="ARBA" id="ARBA00022989"/>
    </source>
</evidence>